<keyword evidence="2" id="KW-1185">Reference proteome</keyword>
<comment type="caution">
    <text evidence="1">The sequence shown here is derived from an EMBL/GenBank/DDBJ whole genome shotgun (WGS) entry which is preliminary data.</text>
</comment>
<proteinExistence type="predicted"/>
<dbReference type="EMBL" id="JANPWB010000004">
    <property type="protein sequence ID" value="KAJ1196089.1"/>
    <property type="molecule type" value="Genomic_DNA"/>
</dbReference>
<gene>
    <name evidence="1" type="ORF">NDU88_005349</name>
</gene>
<organism evidence="1 2">
    <name type="scientific">Pleurodeles waltl</name>
    <name type="common">Iberian ribbed newt</name>
    <dbReference type="NCBI Taxonomy" id="8319"/>
    <lineage>
        <taxon>Eukaryota</taxon>
        <taxon>Metazoa</taxon>
        <taxon>Chordata</taxon>
        <taxon>Craniata</taxon>
        <taxon>Vertebrata</taxon>
        <taxon>Euteleostomi</taxon>
        <taxon>Amphibia</taxon>
        <taxon>Batrachia</taxon>
        <taxon>Caudata</taxon>
        <taxon>Salamandroidea</taxon>
        <taxon>Salamandridae</taxon>
        <taxon>Pleurodelinae</taxon>
        <taxon>Pleurodeles</taxon>
    </lineage>
</organism>
<accession>A0AAV7V7N0</accession>
<protein>
    <submittedName>
        <fullName evidence="1">Uncharacterized protein</fullName>
    </submittedName>
</protein>
<evidence type="ECO:0000313" key="2">
    <source>
        <dbReference type="Proteomes" id="UP001066276"/>
    </source>
</evidence>
<dbReference type="AlphaFoldDB" id="A0AAV7V7N0"/>
<name>A0AAV7V7N0_PLEWA</name>
<reference evidence="1" key="1">
    <citation type="journal article" date="2022" name="bioRxiv">
        <title>Sequencing and chromosome-scale assembly of the giantPleurodeles waltlgenome.</title>
        <authorList>
            <person name="Brown T."/>
            <person name="Elewa A."/>
            <person name="Iarovenko S."/>
            <person name="Subramanian E."/>
            <person name="Araus A.J."/>
            <person name="Petzold A."/>
            <person name="Susuki M."/>
            <person name="Suzuki K.-i.T."/>
            <person name="Hayashi T."/>
            <person name="Toyoda A."/>
            <person name="Oliveira C."/>
            <person name="Osipova E."/>
            <person name="Leigh N.D."/>
            <person name="Simon A."/>
            <person name="Yun M.H."/>
        </authorList>
    </citation>
    <scope>NUCLEOTIDE SEQUENCE</scope>
    <source>
        <strain evidence="1">20211129_DDA</strain>
        <tissue evidence="1">Liver</tissue>
    </source>
</reference>
<sequence>MVILLSGWSAQWGRGGDGDLAERNGQLSGDAGEMVILLSGWSAQWGRGGDGDLAERMVSSVGTRGRW</sequence>
<evidence type="ECO:0000313" key="1">
    <source>
        <dbReference type="EMBL" id="KAJ1196089.1"/>
    </source>
</evidence>
<dbReference type="Proteomes" id="UP001066276">
    <property type="component" value="Chromosome 2_2"/>
</dbReference>